<accession>A0A1I0QYR8</accession>
<keyword evidence="2 3" id="KW-0802">TPR repeat</keyword>
<dbReference type="AlphaFoldDB" id="A0A1I0QYR8"/>
<feature type="repeat" description="TPR" evidence="3">
    <location>
        <begin position="195"/>
        <end position="228"/>
    </location>
</feature>
<dbReference type="InterPro" id="IPR050498">
    <property type="entry name" value="Ycf3"/>
</dbReference>
<organism evidence="4 5">
    <name type="scientific">Roseivirga pacifica</name>
    <dbReference type="NCBI Taxonomy" id="1267423"/>
    <lineage>
        <taxon>Bacteria</taxon>
        <taxon>Pseudomonadati</taxon>
        <taxon>Bacteroidota</taxon>
        <taxon>Cytophagia</taxon>
        <taxon>Cytophagales</taxon>
        <taxon>Roseivirgaceae</taxon>
        <taxon>Roseivirga</taxon>
    </lineage>
</organism>
<dbReference type="PROSITE" id="PS51257">
    <property type="entry name" value="PROKAR_LIPOPROTEIN"/>
    <property type="match status" value="1"/>
</dbReference>
<evidence type="ECO:0000313" key="4">
    <source>
        <dbReference type="EMBL" id="SEW32244.1"/>
    </source>
</evidence>
<feature type="repeat" description="TPR" evidence="3">
    <location>
        <begin position="263"/>
        <end position="296"/>
    </location>
</feature>
<protein>
    <submittedName>
        <fullName evidence="4">Tetratricopeptide repeat-containing protein</fullName>
    </submittedName>
</protein>
<gene>
    <name evidence="4" type="ORF">SAMN05216290_2839</name>
</gene>
<dbReference type="OrthoDB" id="9780183at2"/>
<evidence type="ECO:0000256" key="1">
    <source>
        <dbReference type="ARBA" id="ARBA00022737"/>
    </source>
</evidence>
<dbReference type="Pfam" id="PF13431">
    <property type="entry name" value="TPR_17"/>
    <property type="match status" value="1"/>
</dbReference>
<dbReference type="SMART" id="SM00028">
    <property type="entry name" value="TPR"/>
    <property type="match status" value="8"/>
</dbReference>
<dbReference type="GeneID" id="99987524"/>
<keyword evidence="5" id="KW-1185">Reference proteome</keyword>
<name>A0A1I0QYR8_9BACT</name>
<sequence>MQRLIILLFLAVSIFSCESDATKAERFFIKGNMALENGDYREAIRLYTEAIDKYPEFESAYNNRGVAQYKLGHYYEAIDDYTKLIMTMDALHWDARRNRVDANLAVGRGKDALQDLVFVEDFFPDSSDLLFKKGLAYFLEKDYRSSVVAFNTSFIKDSSNVEAVINAANAYFYNNDMQRAYAKLAQAEAMDSNQPNIYNTYCMMEIANGNYDKAMEYVQQALSIEPNNGIYLNNRGFLYLQNDDLDKAKADIDKAIVANSENGWAYRNKGIYYYKTEKYEDAIRSFETAAKFEADMPLIDYYWGATLAKQGKENEACQYLKKSVDRFENEGRALYQEICGKI</sequence>
<evidence type="ECO:0000313" key="5">
    <source>
        <dbReference type="Proteomes" id="UP000199437"/>
    </source>
</evidence>
<feature type="repeat" description="TPR" evidence="3">
    <location>
        <begin position="24"/>
        <end position="57"/>
    </location>
</feature>
<dbReference type="RefSeq" id="WP_090259223.1">
    <property type="nucleotide sequence ID" value="NZ_FOIR01000002.1"/>
</dbReference>
<dbReference type="SUPFAM" id="SSF48452">
    <property type="entry name" value="TPR-like"/>
    <property type="match status" value="1"/>
</dbReference>
<dbReference type="EMBL" id="FOIR01000002">
    <property type="protein sequence ID" value="SEW32244.1"/>
    <property type="molecule type" value="Genomic_DNA"/>
</dbReference>
<keyword evidence="1" id="KW-0677">Repeat</keyword>
<dbReference type="PANTHER" id="PTHR44858:SF1">
    <property type="entry name" value="UDP-N-ACETYLGLUCOSAMINE--PEPTIDE N-ACETYLGLUCOSAMINYLTRANSFERASE SPINDLY-RELATED"/>
    <property type="match status" value="1"/>
</dbReference>
<dbReference type="STRING" id="1267423.SAMN05216290_2839"/>
<dbReference type="PROSITE" id="PS50005">
    <property type="entry name" value="TPR"/>
    <property type="match status" value="3"/>
</dbReference>
<dbReference type="InterPro" id="IPR019734">
    <property type="entry name" value="TPR_rpt"/>
</dbReference>
<dbReference type="Gene3D" id="1.25.40.10">
    <property type="entry name" value="Tetratricopeptide repeat domain"/>
    <property type="match status" value="3"/>
</dbReference>
<evidence type="ECO:0000256" key="3">
    <source>
        <dbReference type="PROSITE-ProRule" id="PRU00339"/>
    </source>
</evidence>
<proteinExistence type="predicted"/>
<dbReference type="Proteomes" id="UP000199437">
    <property type="component" value="Unassembled WGS sequence"/>
</dbReference>
<dbReference type="Pfam" id="PF13432">
    <property type="entry name" value="TPR_16"/>
    <property type="match status" value="1"/>
</dbReference>
<dbReference type="InterPro" id="IPR011990">
    <property type="entry name" value="TPR-like_helical_dom_sf"/>
</dbReference>
<reference evidence="5" key="1">
    <citation type="submission" date="2016-10" db="EMBL/GenBank/DDBJ databases">
        <authorList>
            <person name="Varghese N."/>
            <person name="Submissions S."/>
        </authorList>
    </citation>
    <scope>NUCLEOTIDE SEQUENCE [LARGE SCALE GENOMIC DNA]</scope>
    <source>
        <strain evidence="5">CGMCC 1.12402</strain>
    </source>
</reference>
<dbReference type="PANTHER" id="PTHR44858">
    <property type="entry name" value="TETRATRICOPEPTIDE REPEAT PROTEIN 6"/>
    <property type="match status" value="1"/>
</dbReference>
<evidence type="ECO:0000256" key="2">
    <source>
        <dbReference type="ARBA" id="ARBA00022803"/>
    </source>
</evidence>